<protein>
    <submittedName>
        <fullName evidence="7">Extracellular solute-binding protein</fullName>
    </submittedName>
</protein>
<name>A0ABX2A030_9BACL</name>
<evidence type="ECO:0000313" key="7">
    <source>
        <dbReference type="EMBL" id="NOV04353.1"/>
    </source>
</evidence>
<evidence type="ECO:0000256" key="6">
    <source>
        <dbReference type="SAM" id="SignalP"/>
    </source>
</evidence>
<dbReference type="Pfam" id="PF01547">
    <property type="entry name" value="SBP_bac_1"/>
    <property type="match status" value="1"/>
</dbReference>
<accession>A0ABX2A030</accession>
<reference evidence="7 8" key="1">
    <citation type="submission" date="2019-10" db="EMBL/GenBank/DDBJ databases">
        <title>Description of Paenibacillus pedi sp. nov.</title>
        <authorList>
            <person name="Carlier A."/>
            <person name="Qi S."/>
        </authorList>
    </citation>
    <scope>NUCLEOTIDE SEQUENCE [LARGE SCALE GENOMIC DNA]</scope>
    <source>
        <strain evidence="7 8">LMG 31457</strain>
    </source>
</reference>
<evidence type="ECO:0000256" key="1">
    <source>
        <dbReference type="ARBA" id="ARBA00022475"/>
    </source>
</evidence>
<keyword evidence="5" id="KW-0449">Lipoprotein</keyword>
<dbReference type="Proteomes" id="UP000618579">
    <property type="component" value="Unassembled WGS sequence"/>
</dbReference>
<evidence type="ECO:0000256" key="4">
    <source>
        <dbReference type="ARBA" id="ARBA00023139"/>
    </source>
</evidence>
<keyword evidence="8" id="KW-1185">Reference proteome</keyword>
<keyword evidence="1" id="KW-1003">Cell membrane</keyword>
<dbReference type="InterPro" id="IPR006059">
    <property type="entry name" value="SBP"/>
</dbReference>
<keyword evidence="2 6" id="KW-0732">Signal</keyword>
<dbReference type="SUPFAM" id="SSF53850">
    <property type="entry name" value="Periplasmic binding protein-like II"/>
    <property type="match status" value="1"/>
</dbReference>
<comment type="caution">
    <text evidence="7">The sequence shown here is derived from an EMBL/GenBank/DDBJ whole genome shotgun (WGS) entry which is preliminary data.</text>
</comment>
<feature type="chain" id="PRO_5045618323" evidence="6">
    <location>
        <begin position="17"/>
        <end position="429"/>
    </location>
</feature>
<keyword evidence="4" id="KW-0564">Palmitate</keyword>
<dbReference type="InterPro" id="IPR050490">
    <property type="entry name" value="Bact_solute-bd_prot1"/>
</dbReference>
<dbReference type="EMBL" id="WHNZ01000081">
    <property type="protein sequence ID" value="NOV04353.1"/>
    <property type="molecule type" value="Genomic_DNA"/>
</dbReference>
<proteinExistence type="predicted"/>
<dbReference type="Gene3D" id="3.40.190.10">
    <property type="entry name" value="Periplasmic binding protein-like II"/>
    <property type="match status" value="2"/>
</dbReference>
<keyword evidence="3" id="KW-0472">Membrane</keyword>
<dbReference type="PANTHER" id="PTHR43649">
    <property type="entry name" value="ARABINOSE-BINDING PROTEIN-RELATED"/>
    <property type="match status" value="1"/>
</dbReference>
<evidence type="ECO:0000313" key="8">
    <source>
        <dbReference type="Proteomes" id="UP000618579"/>
    </source>
</evidence>
<evidence type="ECO:0000256" key="3">
    <source>
        <dbReference type="ARBA" id="ARBA00023136"/>
    </source>
</evidence>
<dbReference type="PANTHER" id="PTHR43649:SF33">
    <property type="entry name" value="POLYGALACTURONAN_RHAMNOGALACTURONAN-BINDING PROTEIN YTCQ"/>
    <property type="match status" value="1"/>
</dbReference>
<evidence type="ECO:0000256" key="5">
    <source>
        <dbReference type="ARBA" id="ARBA00023288"/>
    </source>
</evidence>
<evidence type="ECO:0000256" key="2">
    <source>
        <dbReference type="ARBA" id="ARBA00022729"/>
    </source>
</evidence>
<sequence length="429" mass="46715">MFTVLSVMLVTGSILSACGSAPNSGESVATGTPEATKAANDKKITLTVATNIVGEPANVLQDIAKSFEQENPSIHVEFSAPGAEYENIMKIKMASNSLPDVFSTHGWSKIRYGNYLADLKDQPWVSQLDDNIKPAVTDAAGKVYALPIDQDKSGPVYNADILAQYGIAVPTTIEELLKACEEIKTKSGGKVTPIHIGGADSWPIGQFFDFMASSYFISGNKNYAKELKDGSFDWKNFDQLPQLFLDMQKKGYLNKDVLTAKYDDSAKAFAEGKAAFGIYGPFLIEEAKKTNPNVKGGLMPIQAAIAGDKVTFAGGEKTTWGVWKNSPNQEAAKKFVAYYAKPENVAKVAKAQALPPGIKGVAIDAGSLTKDFEKYKDVAVIPYFDREYLPNGMWDVMCKNGQDMLAGAITPRQYSENMKKEFDRLRAVK</sequence>
<organism evidence="7 8">
    <name type="scientific">Paenibacillus planticolens</name>
    <dbReference type="NCBI Taxonomy" id="2654976"/>
    <lineage>
        <taxon>Bacteria</taxon>
        <taxon>Bacillati</taxon>
        <taxon>Bacillota</taxon>
        <taxon>Bacilli</taxon>
        <taxon>Bacillales</taxon>
        <taxon>Paenibacillaceae</taxon>
        <taxon>Paenibacillus</taxon>
    </lineage>
</organism>
<feature type="signal peptide" evidence="6">
    <location>
        <begin position="1"/>
        <end position="16"/>
    </location>
</feature>
<gene>
    <name evidence="7" type="ORF">GC097_30710</name>
</gene>